<dbReference type="Proteomes" id="UP000006039">
    <property type="component" value="Unassembled WGS sequence"/>
</dbReference>
<organism evidence="1">
    <name type="scientific">Gaeumannomyces tritici (strain R3-111a-1)</name>
    <name type="common">Wheat and barley take-all root rot fungus</name>
    <name type="synonym">Gaeumannomyces graminis var. tritici</name>
    <dbReference type="NCBI Taxonomy" id="644352"/>
    <lineage>
        <taxon>Eukaryota</taxon>
        <taxon>Fungi</taxon>
        <taxon>Dikarya</taxon>
        <taxon>Ascomycota</taxon>
        <taxon>Pezizomycotina</taxon>
        <taxon>Sordariomycetes</taxon>
        <taxon>Sordariomycetidae</taxon>
        <taxon>Magnaporthales</taxon>
        <taxon>Magnaporthaceae</taxon>
        <taxon>Gaeumannomyces</taxon>
    </lineage>
</organism>
<reference evidence="1" key="2">
    <citation type="submission" date="2010-07" db="EMBL/GenBank/DDBJ databases">
        <authorList>
            <consortium name="The Broad Institute Genome Sequencing Platform"/>
            <consortium name="Broad Institute Genome Sequencing Center for Infectious Disease"/>
            <person name="Ma L.-J."/>
            <person name="Dead R."/>
            <person name="Young S."/>
            <person name="Zeng Q."/>
            <person name="Koehrsen M."/>
            <person name="Alvarado L."/>
            <person name="Berlin A."/>
            <person name="Chapman S.B."/>
            <person name="Chen Z."/>
            <person name="Freedman E."/>
            <person name="Gellesch M."/>
            <person name="Goldberg J."/>
            <person name="Griggs A."/>
            <person name="Gujja S."/>
            <person name="Heilman E.R."/>
            <person name="Heiman D."/>
            <person name="Hepburn T."/>
            <person name="Howarth C."/>
            <person name="Jen D."/>
            <person name="Larson L."/>
            <person name="Mehta T."/>
            <person name="Neiman D."/>
            <person name="Pearson M."/>
            <person name="Roberts A."/>
            <person name="Saif S."/>
            <person name="Shea T."/>
            <person name="Shenoy N."/>
            <person name="Sisk P."/>
            <person name="Stolte C."/>
            <person name="Sykes S."/>
            <person name="Walk T."/>
            <person name="White J."/>
            <person name="Yandava C."/>
            <person name="Haas B."/>
            <person name="Nusbaum C."/>
            <person name="Birren B."/>
        </authorList>
    </citation>
    <scope>NUCLEOTIDE SEQUENCE</scope>
    <source>
        <strain evidence="1">R3-111a-1</strain>
    </source>
</reference>
<proteinExistence type="predicted"/>
<protein>
    <submittedName>
        <fullName evidence="1 2">Uncharacterized protein</fullName>
    </submittedName>
</protein>
<evidence type="ECO:0000313" key="2">
    <source>
        <dbReference type="EnsemblFungi" id="EJT79671"/>
    </source>
</evidence>
<dbReference type="RefSeq" id="XP_009220816.1">
    <property type="nucleotide sequence ID" value="XM_009222552.1"/>
</dbReference>
<dbReference type="HOGENOM" id="CLU_2622167_0_0_1"/>
<gene>
    <name evidence="2" type="primary">20345213</name>
    <name evidence="1" type="ORF">GGTG_04755</name>
</gene>
<keyword evidence="3" id="KW-1185">Reference proteome</keyword>
<name>J3NU06_GAET3</name>
<reference evidence="2" key="4">
    <citation type="journal article" date="2015" name="G3 (Bethesda)">
        <title>Genome sequences of three phytopathogenic species of the Magnaporthaceae family of fungi.</title>
        <authorList>
            <person name="Okagaki L.H."/>
            <person name="Nunes C.C."/>
            <person name="Sailsbery J."/>
            <person name="Clay B."/>
            <person name="Brown D."/>
            <person name="John T."/>
            <person name="Oh Y."/>
            <person name="Young N."/>
            <person name="Fitzgerald M."/>
            <person name="Haas B.J."/>
            <person name="Zeng Q."/>
            <person name="Young S."/>
            <person name="Adiconis X."/>
            <person name="Fan L."/>
            <person name="Levin J.Z."/>
            <person name="Mitchell T.K."/>
            <person name="Okubara P.A."/>
            <person name="Farman M.L."/>
            <person name="Kohn L.M."/>
            <person name="Birren B."/>
            <person name="Ma L.-J."/>
            <person name="Dean R.A."/>
        </authorList>
    </citation>
    <scope>NUCLEOTIDE SEQUENCE</scope>
    <source>
        <strain evidence="2">R3-111a-1</strain>
    </source>
</reference>
<reference evidence="1" key="3">
    <citation type="submission" date="2010-09" db="EMBL/GenBank/DDBJ databases">
        <title>Annotation of Gaeumannomyces graminis var. tritici R3-111a-1.</title>
        <authorList>
            <consortium name="The Broad Institute Genome Sequencing Platform"/>
            <person name="Ma L.-J."/>
            <person name="Dead R."/>
            <person name="Young S.K."/>
            <person name="Zeng Q."/>
            <person name="Gargeya S."/>
            <person name="Fitzgerald M."/>
            <person name="Haas B."/>
            <person name="Abouelleil A."/>
            <person name="Alvarado L."/>
            <person name="Arachchi H.M."/>
            <person name="Berlin A."/>
            <person name="Brown A."/>
            <person name="Chapman S.B."/>
            <person name="Chen Z."/>
            <person name="Dunbar C."/>
            <person name="Freedman E."/>
            <person name="Gearin G."/>
            <person name="Gellesch M."/>
            <person name="Goldberg J."/>
            <person name="Griggs A."/>
            <person name="Gujja S."/>
            <person name="Heiman D."/>
            <person name="Howarth C."/>
            <person name="Larson L."/>
            <person name="Lui A."/>
            <person name="MacDonald P.J.P."/>
            <person name="Mehta T."/>
            <person name="Montmayeur A."/>
            <person name="Murphy C."/>
            <person name="Neiman D."/>
            <person name="Pearson M."/>
            <person name="Priest M."/>
            <person name="Roberts A."/>
            <person name="Saif S."/>
            <person name="Shea T."/>
            <person name="Shenoy N."/>
            <person name="Sisk P."/>
            <person name="Stolte C."/>
            <person name="Sykes S."/>
            <person name="Yandava C."/>
            <person name="Wortman J."/>
            <person name="Nusbaum C."/>
            <person name="Birren B."/>
        </authorList>
    </citation>
    <scope>NUCLEOTIDE SEQUENCE</scope>
    <source>
        <strain evidence="1">R3-111a-1</strain>
    </source>
</reference>
<accession>J3NU06</accession>
<evidence type="ECO:0000313" key="3">
    <source>
        <dbReference type="Proteomes" id="UP000006039"/>
    </source>
</evidence>
<dbReference type="EMBL" id="GL385396">
    <property type="protein sequence ID" value="EJT79671.1"/>
    <property type="molecule type" value="Genomic_DNA"/>
</dbReference>
<evidence type="ECO:0000313" key="1">
    <source>
        <dbReference type="EMBL" id="EJT79671.1"/>
    </source>
</evidence>
<reference evidence="2" key="5">
    <citation type="submission" date="2018-04" db="UniProtKB">
        <authorList>
            <consortium name="EnsemblFungi"/>
        </authorList>
    </citation>
    <scope>IDENTIFICATION</scope>
    <source>
        <strain evidence="2">R3-111a-1</strain>
    </source>
</reference>
<dbReference type="VEuPathDB" id="FungiDB:GGTG_04755"/>
<dbReference type="GeneID" id="20345213"/>
<dbReference type="EnsemblFungi" id="EJT79671">
    <property type="protein sequence ID" value="EJT79671"/>
    <property type="gene ID" value="GGTG_04755"/>
</dbReference>
<reference evidence="3" key="1">
    <citation type="submission" date="2010-07" db="EMBL/GenBank/DDBJ databases">
        <title>The genome sequence of Gaeumannomyces graminis var. tritici strain R3-111a-1.</title>
        <authorList>
            <consortium name="The Broad Institute Genome Sequencing Platform"/>
            <person name="Ma L.-J."/>
            <person name="Dead R."/>
            <person name="Young S."/>
            <person name="Zeng Q."/>
            <person name="Koehrsen M."/>
            <person name="Alvarado L."/>
            <person name="Berlin A."/>
            <person name="Chapman S.B."/>
            <person name="Chen Z."/>
            <person name="Freedman E."/>
            <person name="Gellesch M."/>
            <person name="Goldberg J."/>
            <person name="Griggs A."/>
            <person name="Gujja S."/>
            <person name="Heilman E.R."/>
            <person name="Heiman D."/>
            <person name="Hepburn T."/>
            <person name="Howarth C."/>
            <person name="Jen D."/>
            <person name="Larson L."/>
            <person name="Mehta T."/>
            <person name="Neiman D."/>
            <person name="Pearson M."/>
            <person name="Roberts A."/>
            <person name="Saif S."/>
            <person name="Shea T."/>
            <person name="Shenoy N."/>
            <person name="Sisk P."/>
            <person name="Stolte C."/>
            <person name="Sykes S."/>
            <person name="Walk T."/>
            <person name="White J."/>
            <person name="Yandava C."/>
            <person name="Haas B."/>
            <person name="Nusbaum C."/>
            <person name="Birren B."/>
        </authorList>
    </citation>
    <scope>NUCLEOTIDE SEQUENCE [LARGE SCALE GENOMIC DNA]</scope>
    <source>
        <strain evidence="3">R3-111a-1</strain>
    </source>
</reference>
<sequence length="78" mass="8692">MMGGQACITGREGRRNQMTTDVNKIVSSLGGYRSHNSTSPTTWQCPRTLNHRACRFLIHPGGAKCTVTIQQTSDWRRA</sequence>
<dbReference type="AlphaFoldDB" id="J3NU06"/>